<dbReference type="Pfam" id="PF00171">
    <property type="entry name" value="Aldedh"/>
    <property type="match status" value="1"/>
</dbReference>
<dbReference type="InterPro" id="IPR015590">
    <property type="entry name" value="Aldehyde_DH_dom"/>
</dbReference>
<comment type="caution">
    <text evidence="3">The sequence shown here is derived from an EMBL/GenBank/DDBJ whole genome shotgun (WGS) entry which is preliminary data.</text>
</comment>
<keyword evidence="1" id="KW-1133">Transmembrane helix</keyword>
<evidence type="ECO:0000256" key="1">
    <source>
        <dbReference type="SAM" id="Phobius"/>
    </source>
</evidence>
<feature type="domain" description="Aldehyde dehydrogenase" evidence="2">
    <location>
        <begin position="22"/>
        <end position="175"/>
    </location>
</feature>
<dbReference type="InterPro" id="IPR016161">
    <property type="entry name" value="Ald_DH/histidinol_DH"/>
</dbReference>
<keyword evidence="1" id="KW-0812">Transmembrane</keyword>
<dbReference type="Gene3D" id="3.40.605.10">
    <property type="entry name" value="Aldehyde Dehydrogenase, Chain A, domain 1"/>
    <property type="match status" value="1"/>
</dbReference>
<dbReference type="PANTHER" id="PTHR43111">
    <property type="entry name" value="ALDEHYDE DEHYDROGENASE B-RELATED"/>
    <property type="match status" value="1"/>
</dbReference>
<accession>A0A8H4UMT4</accession>
<dbReference type="GO" id="GO:0016620">
    <property type="term" value="F:oxidoreductase activity, acting on the aldehyde or oxo group of donors, NAD or NADP as acceptor"/>
    <property type="evidence" value="ECO:0007669"/>
    <property type="project" value="InterPro"/>
</dbReference>
<evidence type="ECO:0000313" key="4">
    <source>
        <dbReference type="Proteomes" id="UP000635477"/>
    </source>
</evidence>
<feature type="transmembrane region" description="Helical" evidence="1">
    <location>
        <begin position="445"/>
        <end position="468"/>
    </location>
</feature>
<dbReference type="Gene3D" id="3.40.309.10">
    <property type="entry name" value="Aldehyde Dehydrogenase, Chain A, domain 2"/>
    <property type="match status" value="1"/>
</dbReference>
<keyword evidence="1" id="KW-0472">Membrane</keyword>
<dbReference type="OrthoDB" id="5596991at2759"/>
<dbReference type="Proteomes" id="UP000635477">
    <property type="component" value="Unassembled WGS sequence"/>
</dbReference>
<proteinExistence type="predicted"/>
<gene>
    <name evidence="3" type="ORF">FZEAL_3889</name>
</gene>
<evidence type="ECO:0000313" key="3">
    <source>
        <dbReference type="EMBL" id="KAF4980027.1"/>
    </source>
</evidence>
<dbReference type="PANTHER" id="PTHR43111:SF1">
    <property type="entry name" value="ALDEHYDE DEHYDROGENASE B-RELATED"/>
    <property type="match status" value="1"/>
</dbReference>
<reference evidence="3" key="1">
    <citation type="journal article" date="2020" name="BMC Genomics">
        <title>Correction to: Identification and distribution of gene clusters required for synthesis of sphingolipid metabolism inhibitors in diverse species of the filamentous fungus Fusarium.</title>
        <authorList>
            <person name="Kim H.S."/>
            <person name="Lohmar J.M."/>
            <person name="Busman M."/>
            <person name="Brown D.W."/>
            <person name="Naumann T.A."/>
            <person name="Divon H.H."/>
            <person name="Lysoe E."/>
            <person name="Uhlig S."/>
            <person name="Proctor R.H."/>
        </authorList>
    </citation>
    <scope>NUCLEOTIDE SEQUENCE</scope>
    <source>
        <strain evidence="3">NRRL 22465</strain>
    </source>
</reference>
<organism evidence="3 4">
    <name type="scientific">Fusarium zealandicum</name>
    <dbReference type="NCBI Taxonomy" id="1053134"/>
    <lineage>
        <taxon>Eukaryota</taxon>
        <taxon>Fungi</taxon>
        <taxon>Dikarya</taxon>
        <taxon>Ascomycota</taxon>
        <taxon>Pezizomycotina</taxon>
        <taxon>Sordariomycetes</taxon>
        <taxon>Hypocreomycetidae</taxon>
        <taxon>Hypocreales</taxon>
        <taxon>Nectriaceae</taxon>
        <taxon>Fusarium</taxon>
        <taxon>Fusarium staphyleae species complex</taxon>
    </lineage>
</organism>
<protein>
    <recommendedName>
        <fullName evidence="2">Aldehyde dehydrogenase domain-containing protein</fullName>
    </recommendedName>
</protein>
<reference evidence="3" key="2">
    <citation type="submission" date="2020-05" db="EMBL/GenBank/DDBJ databases">
        <authorList>
            <person name="Kim H.-S."/>
            <person name="Proctor R.H."/>
            <person name="Brown D.W."/>
        </authorList>
    </citation>
    <scope>NUCLEOTIDE SEQUENCE</scope>
    <source>
        <strain evidence="3">NRRL 22465</strain>
    </source>
</reference>
<dbReference type="EMBL" id="JABEYC010000260">
    <property type="protein sequence ID" value="KAF4980027.1"/>
    <property type="molecule type" value="Genomic_DNA"/>
</dbReference>
<dbReference type="InterPro" id="IPR016162">
    <property type="entry name" value="Ald_DH_N"/>
</dbReference>
<dbReference type="SUPFAM" id="SSF53720">
    <property type="entry name" value="ALDH-like"/>
    <property type="match status" value="1"/>
</dbReference>
<name>A0A8H4UMT4_9HYPO</name>
<evidence type="ECO:0000259" key="2">
    <source>
        <dbReference type="Pfam" id="PF00171"/>
    </source>
</evidence>
<sequence>MTKPFAKVRGSATDGRVQNPFYRKNQLKRLQETLADNATEIQGAIKKDTSHRLSEVKIEYWLALQCISEAFNSIDPDKCLAEEYHLANGQDDPDCREPVGIVVIEPSTHAFFYSLVAALVPALVAGNCIIVQTPNSLLKTPRLVVDLVRKSLDIDILDVANQEVADQDINHPHCRVLQNGSDGPSLRDCFTSDPKAPVAAFVERDADVEATAKALIGARFGLQGKSPYAPDIVFVNEWIKKDMLRALVQQSTDFMIDATSLQNRGKMVRSELLKEVEREGQTSVIFSGSSGVIMDVGSRHKVTESCLVVHSVSSMDDAIDVSKRLGSLAAAYVFTTPAMAKYLCQFIDTAVAFVNQIPIKLMYSPIAPENHPPVLDSHGLYHQDLFSRPKPKYLATTTLSEKLSRFAGSSSSHQLEALDQEATKKLQEIVRRKKAGGMGFFNQGIVTGLVLVLTAFASGTGILGYYAVRYWRARA</sequence>
<dbReference type="AlphaFoldDB" id="A0A8H4UMT4"/>
<keyword evidence="4" id="KW-1185">Reference proteome</keyword>
<dbReference type="InterPro" id="IPR016163">
    <property type="entry name" value="Ald_DH_C"/>
</dbReference>